<dbReference type="AlphaFoldDB" id="A0A072UKV0"/>
<keyword evidence="4" id="KW-1185">Reference proteome</keyword>
<dbReference type="Proteomes" id="UP000002051">
    <property type="component" value="Chromosome 6"/>
</dbReference>
<accession>A0A072UKV0</accession>
<protein>
    <submittedName>
        <fullName evidence="2 3">Uncharacterized protein</fullName>
    </submittedName>
</protein>
<proteinExistence type="predicted"/>
<gene>
    <name evidence="2" type="ordered locus">MTR_6g460700</name>
</gene>
<name>A0A072UKV0_MEDTR</name>
<feature type="compositionally biased region" description="Basic and acidic residues" evidence="1">
    <location>
        <begin position="116"/>
        <end position="125"/>
    </location>
</feature>
<evidence type="ECO:0000313" key="2">
    <source>
        <dbReference type="EMBL" id="KEH26455.1"/>
    </source>
</evidence>
<reference evidence="2 4" key="1">
    <citation type="journal article" date="2011" name="Nature">
        <title>The Medicago genome provides insight into the evolution of rhizobial symbioses.</title>
        <authorList>
            <person name="Young N.D."/>
            <person name="Debelle F."/>
            <person name="Oldroyd G.E."/>
            <person name="Geurts R."/>
            <person name="Cannon S.B."/>
            <person name="Udvardi M.K."/>
            <person name="Benedito V.A."/>
            <person name="Mayer K.F."/>
            <person name="Gouzy J."/>
            <person name="Schoof H."/>
            <person name="Van de Peer Y."/>
            <person name="Proost S."/>
            <person name="Cook D.R."/>
            <person name="Meyers B.C."/>
            <person name="Spannagl M."/>
            <person name="Cheung F."/>
            <person name="De Mita S."/>
            <person name="Krishnakumar V."/>
            <person name="Gundlach H."/>
            <person name="Zhou S."/>
            <person name="Mudge J."/>
            <person name="Bharti A.K."/>
            <person name="Murray J.D."/>
            <person name="Naoumkina M.A."/>
            <person name="Rosen B."/>
            <person name="Silverstein K.A."/>
            <person name="Tang H."/>
            <person name="Rombauts S."/>
            <person name="Zhao P.X."/>
            <person name="Zhou P."/>
            <person name="Barbe V."/>
            <person name="Bardou P."/>
            <person name="Bechner M."/>
            <person name="Bellec A."/>
            <person name="Berger A."/>
            <person name="Berges H."/>
            <person name="Bidwell S."/>
            <person name="Bisseling T."/>
            <person name="Choisne N."/>
            <person name="Couloux A."/>
            <person name="Denny R."/>
            <person name="Deshpande S."/>
            <person name="Dai X."/>
            <person name="Doyle J.J."/>
            <person name="Dudez A.M."/>
            <person name="Farmer A.D."/>
            <person name="Fouteau S."/>
            <person name="Franken C."/>
            <person name="Gibelin C."/>
            <person name="Gish J."/>
            <person name="Goldstein S."/>
            <person name="Gonzalez A.J."/>
            <person name="Green P.J."/>
            <person name="Hallab A."/>
            <person name="Hartog M."/>
            <person name="Hua A."/>
            <person name="Humphray S.J."/>
            <person name="Jeong D.H."/>
            <person name="Jing Y."/>
            <person name="Jocker A."/>
            <person name="Kenton S.M."/>
            <person name="Kim D.J."/>
            <person name="Klee K."/>
            <person name="Lai H."/>
            <person name="Lang C."/>
            <person name="Lin S."/>
            <person name="Macmil S.L."/>
            <person name="Magdelenat G."/>
            <person name="Matthews L."/>
            <person name="McCorrison J."/>
            <person name="Monaghan E.L."/>
            <person name="Mun J.H."/>
            <person name="Najar F.Z."/>
            <person name="Nicholson C."/>
            <person name="Noirot C."/>
            <person name="O'Bleness M."/>
            <person name="Paule C.R."/>
            <person name="Poulain J."/>
            <person name="Prion F."/>
            <person name="Qin B."/>
            <person name="Qu C."/>
            <person name="Retzel E.F."/>
            <person name="Riddle C."/>
            <person name="Sallet E."/>
            <person name="Samain S."/>
            <person name="Samson N."/>
            <person name="Sanders I."/>
            <person name="Saurat O."/>
            <person name="Scarpelli C."/>
            <person name="Schiex T."/>
            <person name="Segurens B."/>
            <person name="Severin A.J."/>
            <person name="Sherrier D.J."/>
            <person name="Shi R."/>
            <person name="Sims S."/>
            <person name="Singer S.R."/>
            <person name="Sinharoy S."/>
            <person name="Sterck L."/>
            <person name="Viollet A."/>
            <person name="Wang B.B."/>
            <person name="Wang K."/>
            <person name="Wang M."/>
            <person name="Wang X."/>
            <person name="Warfsmann J."/>
            <person name="Weissenbach J."/>
            <person name="White D.D."/>
            <person name="White J.D."/>
            <person name="Wiley G.B."/>
            <person name="Wincker P."/>
            <person name="Xing Y."/>
            <person name="Yang L."/>
            <person name="Yao Z."/>
            <person name="Ying F."/>
            <person name="Zhai J."/>
            <person name="Zhou L."/>
            <person name="Zuber A."/>
            <person name="Denarie J."/>
            <person name="Dixon R.A."/>
            <person name="May G.D."/>
            <person name="Schwartz D.C."/>
            <person name="Rogers J."/>
            <person name="Quetier F."/>
            <person name="Town C.D."/>
            <person name="Roe B.A."/>
        </authorList>
    </citation>
    <scope>NUCLEOTIDE SEQUENCE [LARGE SCALE GENOMIC DNA]</scope>
    <source>
        <strain evidence="2">A17</strain>
        <strain evidence="3 4">cv. Jemalong A17</strain>
    </source>
</reference>
<feature type="region of interest" description="Disordered" evidence="1">
    <location>
        <begin position="116"/>
        <end position="165"/>
    </location>
</feature>
<evidence type="ECO:0000256" key="1">
    <source>
        <dbReference type="SAM" id="MobiDB-lite"/>
    </source>
</evidence>
<dbReference type="HOGENOM" id="CLU_1268580_0_0_1"/>
<dbReference type="EnsemblPlants" id="KEH26455">
    <property type="protein sequence ID" value="KEH26455"/>
    <property type="gene ID" value="MTR_6g460700"/>
</dbReference>
<dbReference type="EMBL" id="CM001222">
    <property type="protein sequence ID" value="KEH26455.1"/>
    <property type="molecule type" value="Genomic_DNA"/>
</dbReference>
<organism evidence="2 4">
    <name type="scientific">Medicago truncatula</name>
    <name type="common">Barrel medic</name>
    <name type="synonym">Medicago tribuloides</name>
    <dbReference type="NCBI Taxonomy" id="3880"/>
    <lineage>
        <taxon>Eukaryota</taxon>
        <taxon>Viridiplantae</taxon>
        <taxon>Streptophyta</taxon>
        <taxon>Embryophyta</taxon>
        <taxon>Tracheophyta</taxon>
        <taxon>Spermatophyta</taxon>
        <taxon>Magnoliopsida</taxon>
        <taxon>eudicotyledons</taxon>
        <taxon>Gunneridae</taxon>
        <taxon>Pentapetalae</taxon>
        <taxon>rosids</taxon>
        <taxon>fabids</taxon>
        <taxon>Fabales</taxon>
        <taxon>Fabaceae</taxon>
        <taxon>Papilionoideae</taxon>
        <taxon>50 kb inversion clade</taxon>
        <taxon>NPAAA clade</taxon>
        <taxon>Hologalegina</taxon>
        <taxon>IRL clade</taxon>
        <taxon>Trifolieae</taxon>
        <taxon>Medicago</taxon>
    </lineage>
</organism>
<reference evidence="3" key="3">
    <citation type="submission" date="2015-04" db="UniProtKB">
        <authorList>
            <consortium name="EnsemblPlants"/>
        </authorList>
    </citation>
    <scope>IDENTIFICATION</scope>
    <source>
        <strain evidence="3">cv. Jemalong A17</strain>
    </source>
</reference>
<sequence length="218" mass="24434">MASISAREILSSENLKQDLHQLNSWGNYCYCEVVKNKEGTGRRITVSPRPCCSRRVRVDAKKKTSRGGRTVDEFINNVKKLQRREISLKHYSVFTNSPLTGFGAGVATTAAVNKQYEHGSQRDGDTDMSSYETKYGDRENNALGSNSEGEPKFDRSENNDSTKSGSALDAVEYDNLWEKITMDKLDFVFSYTLGSIGGGIRISVGISQIWVFNRAHRR</sequence>
<feature type="compositionally biased region" description="Basic and acidic residues" evidence="1">
    <location>
        <begin position="149"/>
        <end position="160"/>
    </location>
</feature>
<evidence type="ECO:0000313" key="3">
    <source>
        <dbReference type="EnsemblPlants" id="KEH26455"/>
    </source>
</evidence>
<reference evidence="2 4" key="2">
    <citation type="journal article" date="2014" name="BMC Genomics">
        <title>An improved genome release (version Mt4.0) for the model legume Medicago truncatula.</title>
        <authorList>
            <person name="Tang H."/>
            <person name="Krishnakumar V."/>
            <person name="Bidwell S."/>
            <person name="Rosen B."/>
            <person name="Chan A."/>
            <person name="Zhou S."/>
            <person name="Gentzbittel L."/>
            <person name="Childs K.L."/>
            <person name="Yandell M."/>
            <person name="Gundlach H."/>
            <person name="Mayer K.F."/>
            <person name="Schwartz D.C."/>
            <person name="Town C.D."/>
        </authorList>
    </citation>
    <scope>GENOME REANNOTATION</scope>
    <source>
        <strain evidence="2">A17</strain>
        <strain evidence="3 4">cv. Jemalong A17</strain>
    </source>
</reference>
<evidence type="ECO:0000313" key="4">
    <source>
        <dbReference type="Proteomes" id="UP000002051"/>
    </source>
</evidence>